<name>A0A285CQ07_9RHOB</name>
<dbReference type="PROSITE" id="PS51352">
    <property type="entry name" value="THIOREDOXIN_2"/>
    <property type="match status" value="1"/>
</dbReference>
<evidence type="ECO:0000259" key="4">
    <source>
        <dbReference type="PROSITE" id="PS51352"/>
    </source>
</evidence>
<evidence type="ECO:0000313" key="5">
    <source>
        <dbReference type="EMBL" id="SNX69594.1"/>
    </source>
</evidence>
<keyword evidence="5" id="KW-0413">Isomerase</keyword>
<dbReference type="Proteomes" id="UP000219467">
    <property type="component" value="Unassembled WGS sequence"/>
</dbReference>
<gene>
    <name evidence="5" type="ORF">SAMN05878503_104118</name>
</gene>
<dbReference type="AlphaFoldDB" id="A0A285CQ07"/>
<comment type="similarity">
    <text evidence="2">Belongs to the thioredoxin family. DsbA subfamily.</text>
</comment>
<accession>A0A285CQ07</accession>
<dbReference type="OrthoDB" id="8478320at2"/>
<organism evidence="5 6">
    <name type="scientific">Cereibacter ovatus</name>
    <dbReference type="NCBI Taxonomy" id="439529"/>
    <lineage>
        <taxon>Bacteria</taxon>
        <taxon>Pseudomonadati</taxon>
        <taxon>Pseudomonadota</taxon>
        <taxon>Alphaproteobacteria</taxon>
        <taxon>Rhodobacterales</taxon>
        <taxon>Paracoccaceae</taxon>
        <taxon>Cereibacter</taxon>
    </lineage>
</organism>
<proteinExistence type="inferred from homology"/>
<evidence type="ECO:0000313" key="6">
    <source>
        <dbReference type="Proteomes" id="UP000219467"/>
    </source>
</evidence>
<reference evidence="6" key="1">
    <citation type="submission" date="2017-08" db="EMBL/GenBank/DDBJ databases">
        <authorList>
            <person name="Varghese N."/>
            <person name="Submissions S."/>
        </authorList>
    </citation>
    <scope>NUCLEOTIDE SEQUENCE [LARGE SCALE GENOMIC DNA]</scope>
    <source>
        <strain evidence="6">JA234</strain>
    </source>
</reference>
<dbReference type="InterPro" id="IPR036249">
    <property type="entry name" value="Thioredoxin-like_sf"/>
</dbReference>
<protein>
    <submittedName>
        <fullName evidence="5">Protein-disulfide isomerase</fullName>
    </submittedName>
</protein>
<dbReference type="InterPro" id="IPR012336">
    <property type="entry name" value="Thioredoxin-like_fold"/>
</dbReference>
<dbReference type="PANTHER" id="PTHR13887">
    <property type="entry name" value="GLUTATHIONE S-TRANSFERASE KAPPA"/>
    <property type="match status" value="1"/>
</dbReference>
<dbReference type="InterPro" id="IPR017937">
    <property type="entry name" value="Thioredoxin_CS"/>
</dbReference>
<dbReference type="PROSITE" id="PS00194">
    <property type="entry name" value="THIOREDOXIN_1"/>
    <property type="match status" value="1"/>
</dbReference>
<dbReference type="Gene3D" id="3.40.30.10">
    <property type="entry name" value="Glutaredoxin"/>
    <property type="match status" value="1"/>
</dbReference>
<dbReference type="GO" id="GO:0016853">
    <property type="term" value="F:isomerase activity"/>
    <property type="evidence" value="ECO:0007669"/>
    <property type="project" value="UniProtKB-KW"/>
</dbReference>
<evidence type="ECO:0000256" key="1">
    <source>
        <dbReference type="ARBA" id="ARBA00003565"/>
    </source>
</evidence>
<keyword evidence="3" id="KW-0676">Redox-active center</keyword>
<evidence type="ECO:0000256" key="3">
    <source>
        <dbReference type="ARBA" id="ARBA00023284"/>
    </source>
</evidence>
<evidence type="ECO:0000256" key="2">
    <source>
        <dbReference type="ARBA" id="ARBA00005791"/>
    </source>
</evidence>
<dbReference type="EMBL" id="OAOQ01000004">
    <property type="protein sequence ID" value="SNX69594.1"/>
    <property type="molecule type" value="Genomic_DNA"/>
</dbReference>
<dbReference type="GO" id="GO:0015036">
    <property type="term" value="F:disulfide oxidoreductase activity"/>
    <property type="evidence" value="ECO:0007669"/>
    <property type="project" value="UniProtKB-ARBA"/>
</dbReference>
<sequence>MVNQLGLAALALTTVAGIALWTAGQQAALPLLPPMTASAQETAAPATLPAVTDMALGAEDAPVTIIEYSSFTCPHCATFENEVLTPLKRDYIDTGKVRFVFREVYFDRYGLWAAMVARCGGEMRYFGIADMIFDQQREWVTDNPQQVAENLRRIGRAAGLDDVALDACMNDQPKAEAMVAAFQKNSAADGITATPSLIVNGTKHSNMSYEDLKKLIEAELSKG</sequence>
<keyword evidence="6" id="KW-1185">Reference proteome</keyword>
<dbReference type="SUPFAM" id="SSF52833">
    <property type="entry name" value="Thioredoxin-like"/>
    <property type="match status" value="1"/>
</dbReference>
<dbReference type="PANTHER" id="PTHR13887:SF56">
    <property type="entry name" value="THIOREDOXIN-LIKE REDUCTASE RV2466C"/>
    <property type="match status" value="1"/>
</dbReference>
<feature type="domain" description="Thioredoxin" evidence="4">
    <location>
        <begin position="37"/>
        <end position="221"/>
    </location>
</feature>
<dbReference type="RefSeq" id="WP_097029935.1">
    <property type="nucleotide sequence ID" value="NZ_OAOQ01000004.1"/>
</dbReference>
<dbReference type="InterPro" id="IPR013766">
    <property type="entry name" value="Thioredoxin_domain"/>
</dbReference>
<comment type="function">
    <text evidence="1">May be required for disulfide bond formation in some proteins.</text>
</comment>
<dbReference type="Pfam" id="PF13462">
    <property type="entry name" value="Thioredoxin_4"/>
    <property type="match status" value="1"/>
</dbReference>